<feature type="chain" id="PRO_5001781833" description="DUF11 domain-containing protein" evidence="2">
    <location>
        <begin position="27"/>
        <end position="963"/>
    </location>
</feature>
<evidence type="ECO:0000313" key="6">
    <source>
        <dbReference type="Proteomes" id="UP000028547"/>
    </source>
</evidence>
<evidence type="ECO:0000256" key="2">
    <source>
        <dbReference type="SAM" id="SignalP"/>
    </source>
</evidence>
<feature type="region of interest" description="Disordered" evidence="1">
    <location>
        <begin position="503"/>
        <end position="531"/>
    </location>
</feature>
<dbReference type="InterPro" id="IPR040853">
    <property type="entry name" value="RapA2_cadherin-like"/>
</dbReference>
<feature type="non-terminal residue" evidence="5">
    <location>
        <position position="963"/>
    </location>
</feature>
<evidence type="ECO:0000256" key="1">
    <source>
        <dbReference type="SAM" id="MobiDB-lite"/>
    </source>
</evidence>
<dbReference type="InterPro" id="IPR051172">
    <property type="entry name" value="Chlamydia_OmcB"/>
</dbReference>
<feature type="domain" description="DUF11" evidence="3">
    <location>
        <begin position="674"/>
        <end position="790"/>
    </location>
</feature>
<dbReference type="Pfam" id="PF17803">
    <property type="entry name" value="Cadherin_4"/>
    <property type="match status" value="1"/>
</dbReference>
<evidence type="ECO:0008006" key="7">
    <source>
        <dbReference type="Google" id="ProtNLM"/>
    </source>
</evidence>
<dbReference type="PANTHER" id="PTHR34819">
    <property type="entry name" value="LARGE CYSTEINE-RICH PERIPLASMIC PROTEIN OMCB"/>
    <property type="match status" value="1"/>
</dbReference>
<dbReference type="InterPro" id="IPR013783">
    <property type="entry name" value="Ig-like_fold"/>
</dbReference>
<protein>
    <recommendedName>
        <fullName evidence="7">DUF11 domain-containing protein</fullName>
    </recommendedName>
</protein>
<evidence type="ECO:0000259" key="3">
    <source>
        <dbReference type="Pfam" id="PF01345"/>
    </source>
</evidence>
<dbReference type="AlphaFoldDB" id="A0A084SXC8"/>
<gene>
    <name evidence="5" type="ORF">Q664_11250</name>
</gene>
<proteinExistence type="predicted"/>
<comment type="caution">
    <text evidence="5">The sequence shown here is derived from an EMBL/GenBank/DDBJ whole genome shotgun (WGS) entry which is preliminary data.</text>
</comment>
<dbReference type="EMBL" id="JPMI01000071">
    <property type="protein sequence ID" value="KFA93113.1"/>
    <property type="molecule type" value="Genomic_DNA"/>
</dbReference>
<dbReference type="Proteomes" id="UP000028547">
    <property type="component" value="Unassembled WGS sequence"/>
</dbReference>
<dbReference type="Gene3D" id="2.60.40.10">
    <property type="entry name" value="Immunoglobulins"/>
    <property type="match status" value="2"/>
</dbReference>
<evidence type="ECO:0000313" key="5">
    <source>
        <dbReference type="EMBL" id="KFA93113.1"/>
    </source>
</evidence>
<feature type="signal peptide" evidence="2">
    <location>
        <begin position="1"/>
        <end position="26"/>
    </location>
</feature>
<dbReference type="NCBIfam" id="TIGR01451">
    <property type="entry name" value="B_ant_repeat"/>
    <property type="match status" value="2"/>
</dbReference>
<sequence length="963" mass="93559">MNPSSNPLRALPARFLLCLTVLALSAACGTESPSPVVKTPPVARAVSRDALVGSDGNYTVTAANTVLNRYAVLANDAAAGATSIQVTNAAELNSPIGQLGSLAVGDLLMIIQMQGATINTTDTANYGTVTALNNAGRYELFTVGSISGNTITLQTSGECITGLRYGYSAAGKTQVVRVPQFSNLTVNAGASVVATPWDGTRGGVLALQVQNVLTVNGTLDANAAGFRGGAVDNTTSNNAVIYRSTDATTGGEKGEGIAGNGTVYDSLGGRYGRGAAANGGGGGNAHNTGGGGGANGNNGNTWTGQGVMNGTVTGASAWALDPGYGNNGNARTNSSGGGRAGYSYSANNQNALTLAPGNTAWGGDYRYEHGGLGGRPVPNDPTGRLFLGGGGGAGDANNDSGGAGGRGGGLVWVAAYSMTGTGKVTANGGNGTDTFNTHNDAPGGGGAGGTVMLGTINLNGVSVEATGGRGGNQLITGAEAEGPGGGGGGGYIATAGGTVTRSAAGGRAGTTTSSSLTEFPVNGATDGATGQPTAGMTAIPMCYPTDLSITMTDGATTEVPGTSVTYTITVTNNGPLGAGFIALTDNFPATLTGMSWTCAPAASCSAASGTGNIGVLLDLAEGESVTVTATGTVSPAATGTLVNTASLSIPANYSDPNTANNSATDTDTLNPSADLAVALSASPSPVNEDATLDYTFTVSNAGPSTARTVTAAMNLPAGVTFVSASGTGWTCGQSGGVVTCTRPTLDPTGATPSSIAVRVTAPGAGGTISATASVSASTGDPSTANNATSLSTTVNAVNDAPVNTVPAAQAMLEDTVKVFSTAGGNALSVADVDAGAASIEVTLTAANGVVTLSRTTGLTFSVGTGTANGTMTFRGTVANVNAALDGLSFASVANFNGAASLTMTSNDLGNTGGGALSDTDTVAITVTPVNDPPTAANDSLTVAEDSAATVVNVLANDSIAPDT</sequence>
<dbReference type="InterPro" id="IPR001434">
    <property type="entry name" value="OmcB-like_DUF11"/>
</dbReference>
<evidence type="ECO:0000259" key="4">
    <source>
        <dbReference type="Pfam" id="PF17803"/>
    </source>
</evidence>
<dbReference type="RefSeq" id="WP_043393287.1">
    <property type="nucleotide sequence ID" value="NZ_JPMI01000071.1"/>
</dbReference>
<organism evidence="5 6">
    <name type="scientific">Archangium violaceum Cb vi76</name>
    <dbReference type="NCBI Taxonomy" id="1406225"/>
    <lineage>
        <taxon>Bacteria</taxon>
        <taxon>Pseudomonadati</taxon>
        <taxon>Myxococcota</taxon>
        <taxon>Myxococcia</taxon>
        <taxon>Myxococcales</taxon>
        <taxon>Cystobacterineae</taxon>
        <taxon>Archangiaceae</taxon>
        <taxon>Archangium</taxon>
    </lineage>
</organism>
<name>A0A084SXC8_9BACT</name>
<dbReference type="InterPro" id="IPR047589">
    <property type="entry name" value="DUF11_rpt"/>
</dbReference>
<keyword evidence="2" id="KW-0732">Signal</keyword>
<feature type="domain" description="RapA2 cadherin-like" evidence="4">
    <location>
        <begin position="921"/>
        <end position="958"/>
    </location>
</feature>
<dbReference type="Pfam" id="PF01345">
    <property type="entry name" value="DUF11"/>
    <property type="match status" value="2"/>
</dbReference>
<accession>A0A084SXC8</accession>
<feature type="domain" description="DUF11" evidence="3">
    <location>
        <begin position="546"/>
        <end position="665"/>
    </location>
</feature>
<reference evidence="5 6" key="1">
    <citation type="submission" date="2014-07" db="EMBL/GenBank/DDBJ databases">
        <title>Draft Genome Sequence of Gephyronic Acid Producer, Cystobacter violaceus Strain Cb vi76.</title>
        <authorList>
            <person name="Stevens D.C."/>
            <person name="Young J."/>
            <person name="Carmichael R."/>
            <person name="Tan J."/>
            <person name="Taylor R.E."/>
        </authorList>
    </citation>
    <scope>NUCLEOTIDE SEQUENCE [LARGE SCALE GENOMIC DNA]</scope>
    <source>
        <strain evidence="5 6">Cb vi76</strain>
    </source>
</reference>